<evidence type="ECO:0000313" key="2">
    <source>
        <dbReference type="Proteomes" id="UP000053989"/>
    </source>
</evidence>
<evidence type="ECO:0000313" key="1">
    <source>
        <dbReference type="EMBL" id="KIM57854.1"/>
    </source>
</evidence>
<dbReference type="Proteomes" id="UP000053989">
    <property type="component" value="Unassembled WGS sequence"/>
</dbReference>
<dbReference type="STRING" id="1036808.A0A0C3DNN7"/>
<sequence length="82" mass="9584">MTMMMTRNYMDEQHTSHDHPHPGVVFYQHYHLLELPYAIQVLSITNGQIFLEAELFFHGIMQKCAGSLKLYLVQYHEVAAFA</sequence>
<dbReference type="InParanoid" id="A0A0C3DNN7"/>
<keyword evidence="2" id="KW-1185">Reference proteome</keyword>
<dbReference type="AlphaFoldDB" id="A0A0C3DNN7"/>
<gene>
    <name evidence="1" type="ORF">SCLCIDRAFT_28490</name>
</gene>
<proteinExistence type="predicted"/>
<accession>A0A0C3DNN7</accession>
<dbReference type="EMBL" id="KN822094">
    <property type="protein sequence ID" value="KIM57854.1"/>
    <property type="molecule type" value="Genomic_DNA"/>
</dbReference>
<organism evidence="1 2">
    <name type="scientific">Scleroderma citrinum Foug A</name>
    <dbReference type="NCBI Taxonomy" id="1036808"/>
    <lineage>
        <taxon>Eukaryota</taxon>
        <taxon>Fungi</taxon>
        <taxon>Dikarya</taxon>
        <taxon>Basidiomycota</taxon>
        <taxon>Agaricomycotina</taxon>
        <taxon>Agaricomycetes</taxon>
        <taxon>Agaricomycetidae</taxon>
        <taxon>Boletales</taxon>
        <taxon>Sclerodermatineae</taxon>
        <taxon>Sclerodermataceae</taxon>
        <taxon>Scleroderma</taxon>
    </lineage>
</organism>
<name>A0A0C3DNN7_9AGAM</name>
<dbReference type="HOGENOM" id="CLU_2607414_0_0_1"/>
<reference evidence="1 2" key="1">
    <citation type="submission" date="2014-04" db="EMBL/GenBank/DDBJ databases">
        <authorList>
            <consortium name="DOE Joint Genome Institute"/>
            <person name="Kuo A."/>
            <person name="Kohler A."/>
            <person name="Nagy L.G."/>
            <person name="Floudas D."/>
            <person name="Copeland A."/>
            <person name="Barry K.W."/>
            <person name="Cichocki N."/>
            <person name="Veneault-Fourrey C."/>
            <person name="LaButti K."/>
            <person name="Lindquist E.A."/>
            <person name="Lipzen A."/>
            <person name="Lundell T."/>
            <person name="Morin E."/>
            <person name="Murat C."/>
            <person name="Sun H."/>
            <person name="Tunlid A."/>
            <person name="Henrissat B."/>
            <person name="Grigoriev I.V."/>
            <person name="Hibbett D.S."/>
            <person name="Martin F."/>
            <person name="Nordberg H.P."/>
            <person name="Cantor M.N."/>
            <person name="Hua S.X."/>
        </authorList>
    </citation>
    <scope>NUCLEOTIDE SEQUENCE [LARGE SCALE GENOMIC DNA]</scope>
    <source>
        <strain evidence="1 2">Foug A</strain>
    </source>
</reference>
<dbReference type="OrthoDB" id="2911249at2759"/>
<protein>
    <submittedName>
        <fullName evidence="1">Uncharacterized protein</fullName>
    </submittedName>
</protein>
<reference evidence="2" key="2">
    <citation type="submission" date="2015-01" db="EMBL/GenBank/DDBJ databases">
        <title>Evolutionary Origins and Diversification of the Mycorrhizal Mutualists.</title>
        <authorList>
            <consortium name="DOE Joint Genome Institute"/>
            <consortium name="Mycorrhizal Genomics Consortium"/>
            <person name="Kohler A."/>
            <person name="Kuo A."/>
            <person name="Nagy L.G."/>
            <person name="Floudas D."/>
            <person name="Copeland A."/>
            <person name="Barry K.W."/>
            <person name="Cichocki N."/>
            <person name="Veneault-Fourrey C."/>
            <person name="LaButti K."/>
            <person name="Lindquist E.A."/>
            <person name="Lipzen A."/>
            <person name="Lundell T."/>
            <person name="Morin E."/>
            <person name="Murat C."/>
            <person name="Riley R."/>
            <person name="Ohm R."/>
            <person name="Sun H."/>
            <person name="Tunlid A."/>
            <person name="Henrissat B."/>
            <person name="Grigoriev I.V."/>
            <person name="Hibbett D.S."/>
            <person name="Martin F."/>
        </authorList>
    </citation>
    <scope>NUCLEOTIDE SEQUENCE [LARGE SCALE GENOMIC DNA]</scope>
    <source>
        <strain evidence="2">Foug A</strain>
    </source>
</reference>